<gene>
    <name evidence="4" type="ORF">EDD33_0619</name>
</gene>
<dbReference type="RefSeq" id="WP_123389064.1">
    <property type="nucleotide sequence ID" value="NZ_RKHO01000001.1"/>
</dbReference>
<dbReference type="EMBL" id="RKHO01000001">
    <property type="protein sequence ID" value="ROR89789.1"/>
    <property type="molecule type" value="Genomic_DNA"/>
</dbReference>
<dbReference type="CDD" id="cd07302">
    <property type="entry name" value="CHD"/>
    <property type="match status" value="1"/>
</dbReference>
<dbReference type="GO" id="GO:0009190">
    <property type="term" value="P:cyclic nucleotide biosynthetic process"/>
    <property type="evidence" value="ECO:0007669"/>
    <property type="project" value="InterPro"/>
</dbReference>
<evidence type="ECO:0000256" key="2">
    <source>
        <dbReference type="SAM" id="Coils"/>
    </source>
</evidence>
<dbReference type="Gene3D" id="3.30.70.1230">
    <property type="entry name" value="Nucleotide cyclase"/>
    <property type="match status" value="1"/>
</dbReference>
<dbReference type="GO" id="GO:0004016">
    <property type="term" value="F:adenylate cyclase activity"/>
    <property type="evidence" value="ECO:0007669"/>
    <property type="project" value="UniProtKB-ARBA"/>
</dbReference>
<evidence type="ECO:0000313" key="5">
    <source>
        <dbReference type="Proteomes" id="UP000281738"/>
    </source>
</evidence>
<name>A0A3N2CQM6_9ACTN</name>
<dbReference type="PANTHER" id="PTHR43081:SF1">
    <property type="entry name" value="ADENYLATE CYCLASE, TERMINAL-DIFFERENTIATION SPECIFIC"/>
    <property type="match status" value="1"/>
</dbReference>
<dbReference type="Pfam" id="PF00211">
    <property type="entry name" value="Guanylate_cyc"/>
    <property type="match status" value="1"/>
</dbReference>
<dbReference type="SMART" id="SM00044">
    <property type="entry name" value="CYCc"/>
    <property type="match status" value="1"/>
</dbReference>
<feature type="coiled-coil region" evidence="2">
    <location>
        <begin position="22"/>
        <end position="49"/>
    </location>
</feature>
<dbReference type="Proteomes" id="UP000281738">
    <property type="component" value="Unassembled WGS sequence"/>
</dbReference>
<keyword evidence="5" id="KW-1185">Reference proteome</keyword>
<protein>
    <submittedName>
        <fullName evidence="4">Class 3 adenylate cyclase</fullName>
    </submittedName>
</protein>
<dbReference type="GO" id="GO:0035556">
    <property type="term" value="P:intracellular signal transduction"/>
    <property type="evidence" value="ECO:0007669"/>
    <property type="project" value="InterPro"/>
</dbReference>
<dbReference type="PROSITE" id="PS50125">
    <property type="entry name" value="GUANYLATE_CYCLASE_2"/>
    <property type="match status" value="1"/>
</dbReference>
<organism evidence="4 5">
    <name type="scientific">Nocardioides aurantiacus</name>
    <dbReference type="NCBI Taxonomy" id="86796"/>
    <lineage>
        <taxon>Bacteria</taxon>
        <taxon>Bacillati</taxon>
        <taxon>Actinomycetota</taxon>
        <taxon>Actinomycetes</taxon>
        <taxon>Propionibacteriales</taxon>
        <taxon>Nocardioidaceae</taxon>
        <taxon>Nocardioides</taxon>
    </lineage>
</organism>
<sequence length="278" mass="30459">MSASAWVAVLLGVLLVGTAIALLDATRRLREARDELERVRDQATSVAVEERPRAVQAAGAAMRTAMETVTRLREQGVRGMLVSSIEDLTAWALEDRTEIVRVADEDGNVTIMFSDIEGSTALNDELGDEVWLKVLQAHDKLLSRCFDQHRGHIVKSAGDGYMVVFSTPQLGIAAALDVQRALERERVPRALRQHPVRVRIGLHTGRAVERDGDWFGRNVAMAARVANTAEGGEVLVSTELAARLKEDVGDDLAWTLQQTEPVTLKGLPGEHTLWQVSA</sequence>
<keyword evidence="2" id="KW-0175">Coiled coil</keyword>
<reference evidence="4 5" key="1">
    <citation type="submission" date="2018-11" db="EMBL/GenBank/DDBJ databases">
        <title>Sequencing the genomes of 1000 actinobacteria strains.</title>
        <authorList>
            <person name="Klenk H.-P."/>
        </authorList>
    </citation>
    <scope>NUCLEOTIDE SEQUENCE [LARGE SCALE GENOMIC DNA]</scope>
    <source>
        <strain evidence="4 5">DSM 12652</strain>
    </source>
</reference>
<dbReference type="PANTHER" id="PTHR43081">
    <property type="entry name" value="ADENYLATE CYCLASE, TERMINAL-DIFFERENTIATION SPECIFIC-RELATED"/>
    <property type="match status" value="1"/>
</dbReference>
<dbReference type="OrthoDB" id="9801841at2"/>
<dbReference type="SUPFAM" id="SSF55073">
    <property type="entry name" value="Nucleotide cyclase"/>
    <property type="match status" value="1"/>
</dbReference>
<dbReference type="InterPro" id="IPR029787">
    <property type="entry name" value="Nucleotide_cyclase"/>
</dbReference>
<comment type="similarity">
    <text evidence="1">Belongs to the adenylyl cyclase class-3 family.</text>
</comment>
<dbReference type="InterPro" id="IPR050697">
    <property type="entry name" value="Adenylyl/Guanylyl_Cyclase_3/4"/>
</dbReference>
<comment type="caution">
    <text evidence="4">The sequence shown here is derived from an EMBL/GenBank/DDBJ whole genome shotgun (WGS) entry which is preliminary data.</text>
</comment>
<proteinExistence type="inferred from homology"/>
<evidence type="ECO:0000256" key="1">
    <source>
        <dbReference type="ARBA" id="ARBA00005381"/>
    </source>
</evidence>
<feature type="domain" description="Guanylate cyclase" evidence="3">
    <location>
        <begin position="110"/>
        <end position="226"/>
    </location>
</feature>
<dbReference type="AlphaFoldDB" id="A0A3N2CQM6"/>
<evidence type="ECO:0000259" key="3">
    <source>
        <dbReference type="PROSITE" id="PS50125"/>
    </source>
</evidence>
<dbReference type="InterPro" id="IPR001054">
    <property type="entry name" value="A/G_cyclase"/>
</dbReference>
<accession>A0A3N2CQM6</accession>
<evidence type="ECO:0000313" key="4">
    <source>
        <dbReference type="EMBL" id="ROR89789.1"/>
    </source>
</evidence>